<dbReference type="PROSITE" id="PS51184">
    <property type="entry name" value="JMJC"/>
    <property type="match status" value="1"/>
</dbReference>
<dbReference type="EMBL" id="JAGTJQ010000010">
    <property type="protein sequence ID" value="KAH7020919.1"/>
    <property type="molecule type" value="Genomic_DNA"/>
</dbReference>
<dbReference type="Gene3D" id="2.60.120.650">
    <property type="entry name" value="Cupin"/>
    <property type="match status" value="1"/>
</dbReference>
<dbReference type="OrthoDB" id="263283at2759"/>
<feature type="domain" description="JmjC" evidence="1">
    <location>
        <begin position="195"/>
        <end position="349"/>
    </location>
</feature>
<dbReference type="PANTHER" id="PTHR12461:SF105">
    <property type="entry name" value="HYPOXIA-INDUCIBLE FACTOR 1-ALPHA INHIBITOR"/>
    <property type="match status" value="1"/>
</dbReference>
<dbReference type="InterPro" id="IPR041667">
    <property type="entry name" value="Cupin_8"/>
</dbReference>
<sequence length="349" mass="38999">MLLRRLSPSSLPLRILPSQTSIPFARDARLSRKFATSPGDVSVSGVSEVQGPLDTPSIKTLVWETSAPLVIRNGHDLPAITKWFASGHGERSPAFTEYFRSFEELYMPYEFTTDLSHSKGWNTFLEWMRGHSSVQVPALEDIISSSLSRAQDGPATFHQFQAPLQLLTCASQYNCNAHEDSLLTQLYIAQSDIGELPAELRHDLPVPDLVKNAPKGDIYSSSIWLGLQPTYTPLHRDPNPNIFCQLHGHKTVRFMPNKVALDIYKHIQRILQSGGHASMRGAEMMQGPERDLLHKATWHPEAQDAHHAHISEATVGPGDALYIPKGWWHTFVSRGPVGSINASANWWCR</sequence>
<dbReference type="PANTHER" id="PTHR12461">
    <property type="entry name" value="HYPOXIA-INDUCIBLE FACTOR 1 ALPHA INHIBITOR-RELATED"/>
    <property type="match status" value="1"/>
</dbReference>
<evidence type="ECO:0000259" key="1">
    <source>
        <dbReference type="PROSITE" id="PS51184"/>
    </source>
</evidence>
<proteinExistence type="predicted"/>
<dbReference type="RefSeq" id="XP_046007120.1">
    <property type="nucleotide sequence ID" value="XM_046155219.1"/>
</dbReference>
<dbReference type="SMART" id="SM00558">
    <property type="entry name" value="JmjC"/>
    <property type="match status" value="1"/>
</dbReference>
<dbReference type="GeneID" id="70184765"/>
<dbReference type="InterPro" id="IPR003347">
    <property type="entry name" value="JmjC_dom"/>
</dbReference>
<dbReference type="Pfam" id="PF13621">
    <property type="entry name" value="Cupin_8"/>
    <property type="match status" value="1"/>
</dbReference>
<organism evidence="2 3">
    <name type="scientific">Microdochium trichocladiopsis</name>
    <dbReference type="NCBI Taxonomy" id="1682393"/>
    <lineage>
        <taxon>Eukaryota</taxon>
        <taxon>Fungi</taxon>
        <taxon>Dikarya</taxon>
        <taxon>Ascomycota</taxon>
        <taxon>Pezizomycotina</taxon>
        <taxon>Sordariomycetes</taxon>
        <taxon>Xylariomycetidae</taxon>
        <taxon>Xylariales</taxon>
        <taxon>Microdochiaceae</taxon>
        <taxon>Microdochium</taxon>
    </lineage>
</organism>
<dbReference type="AlphaFoldDB" id="A0A9P8XYN0"/>
<comment type="caution">
    <text evidence="2">The sequence shown here is derived from an EMBL/GenBank/DDBJ whole genome shotgun (WGS) entry which is preliminary data.</text>
</comment>
<accession>A0A9P8XYN0</accession>
<keyword evidence="3" id="KW-1185">Reference proteome</keyword>
<reference evidence="2" key="1">
    <citation type="journal article" date="2021" name="Nat. Commun.">
        <title>Genetic determinants of endophytism in the Arabidopsis root mycobiome.</title>
        <authorList>
            <person name="Mesny F."/>
            <person name="Miyauchi S."/>
            <person name="Thiergart T."/>
            <person name="Pickel B."/>
            <person name="Atanasova L."/>
            <person name="Karlsson M."/>
            <person name="Huettel B."/>
            <person name="Barry K.W."/>
            <person name="Haridas S."/>
            <person name="Chen C."/>
            <person name="Bauer D."/>
            <person name="Andreopoulos W."/>
            <person name="Pangilinan J."/>
            <person name="LaButti K."/>
            <person name="Riley R."/>
            <person name="Lipzen A."/>
            <person name="Clum A."/>
            <person name="Drula E."/>
            <person name="Henrissat B."/>
            <person name="Kohler A."/>
            <person name="Grigoriev I.V."/>
            <person name="Martin F.M."/>
            <person name="Hacquard S."/>
        </authorList>
    </citation>
    <scope>NUCLEOTIDE SEQUENCE</scope>
    <source>
        <strain evidence="2">MPI-CAGE-CH-0230</strain>
    </source>
</reference>
<protein>
    <recommendedName>
        <fullName evidence="1">JmjC domain-containing protein</fullName>
    </recommendedName>
</protein>
<dbReference type="Proteomes" id="UP000756346">
    <property type="component" value="Unassembled WGS sequence"/>
</dbReference>
<name>A0A9P8XYN0_9PEZI</name>
<evidence type="ECO:0000313" key="3">
    <source>
        <dbReference type="Proteomes" id="UP000756346"/>
    </source>
</evidence>
<evidence type="ECO:0000313" key="2">
    <source>
        <dbReference type="EMBL" id="KAH7020919.1"/>
    </source>
</evidence>
<gene>
    <name evidence="2" type="ORF">B0I36DRAFT_333431</name>
</gene>
<dbReference type="SUPFAM" id="SSF51197">
    <property type="entry name" value="Clavaminate synthase-like"/>
    <property type="match status" value="1"/>
</dbReference>